<dbReference type="GO" id="GO:0008194">
    <property type="term" value="F:UDP-glycosyltransferase activity"/>
    <property type="evidence" value="ECO:0007669"/>
    <property type="project" value="InterPro"/>
</dbReference>
<comment type="caution">
    <text evidence="5">The sequence shown here is derived from an EMBL/GenBank/DDBJ whole genome shotgun (WGS) entry which is preliminary data.</text>
</comment>
<dbReference type="InterPro" id="IPR050271">
    <property type="entry name" value="UDP-glycosyltransferase"/>
</dbReference>
<feature type="transmembrane region" description="Helical" evidence="4">
    <location>
        <begin position="489"/>
        <end position="512"/>
    </location>
</feature>
<dbReference type="EMBL" id="JH668919">
    <property type="protein sequence ID" value="KAG6463001.1"/>
    <property type="molecule type" value="Genomic_DNA"/>
</dbReference>
<name>A0A921ZT53_MANSE</name>
<evidence type="ECO:0000256" key="4">
    <source>
        <dbReference type="SAM" id="Phobius"/>
    </source>
</evidence>
<keyword evidence="3" id="KW-0808">Transferase</keyword>
<sequence>MKVNLVDGRFFKMWNYLLVIAVALGSDAARILGFFPTPSISHQVAFRPLTHELARRGHEVVVVTTDPVYPKGQTPPNLTEIDVHDISYETWRKHFLSTTTGKTDDTYNQISTIIHLFRIIFEQQVLNDEVKDLIRNKNGTFDLLLLEQCVRPAWSLSHVFKTPTILVSSFGEVYDVLGAAGGPNHPLIYPTVLRQKLYQLTLWEKISELYSHYYFEKIFDEAAMKDNELTKRLFGPDTPTLTELLKNMEMVFLNVHPIWEGNRPVPPNVVFMGGIHQKPEKPLPQELKTYLDSSKNGVIYISFGTNVMPSMLPPERIQILVKVFSKLPYDVLWKYDKDELPGRSKNIRLEKWLPQSDLLRHPKVKMFITQGGLQSTDEAITAGVPLIGVPMLGDQWYNVDHYVHHKIGLRLDMETLTEETFMDAVKTILNDDNYRKNIIRLREIMHDQPQKPLERAVWWAEHVIRHKGAKHLKSSAANLTWAEYYEIELISILLVALLSIVLVISSIIYFIWKYVSKNFITTVKFKKL</sequence>
<dbReference type="InterPro" id="IPR002213">
    <property type="entry name" value="UDP_glucos_trans"/>
</dbReference>
<evidence type="ECO:0000313" key="6">
    <source>
        <dbReference type="Proteomes" id="UP000791440"/>
    </source>
</evidence>
<dbReference type="FunFam" id="3.40.50.2000:FF:000050">
    <property type="entry name" value="UDP-glucuronosyltransferase"/>
    <property type="match status" value="1"/>
</dbReference>
<protein>
    <submittedName>
        <fullName evidence="5">UDP-glycosyltransferase</fullName>
    </submittedName>
</protein>
<reference evidence="5" key="1">
    <citation type="journal article" date="2016" name="Insect Biochem. Mol. Biol.">
        <title>Multifaceted biological insights from a draft genome sequence of the tobacco hornworm moth, Manduca sexta.</title>
        <authorList>
            <person name="Kanost M.R."/>
            <person name="Arrese E.L."/>
            <person name="Cao X."/>
            <person name="Chen Y.R."/>
            <person name="Chellapilla S."/>
            <person name="Goldsmith M.R."/>
            <person name="Grosse-Wilde E."/>
            <person name="Heckel D.G."/>
            <person name="Herndon N."/>
            <person name="Jiang H."/>
            <person name="Papanicolaou A."/>
            <person name="Qu J."/>
            <person name="Soulages J.L."/>
            <person name="Vogel H."/>
            <person name="Walters J."/>
            <person name="Waterhouse R.M."/>
            <person name="Ahn S.J."/>
            <person name="Almeida F.C."/>
            <person name="An C."/>
            <person name="Aqrawi P."/>
            <person name="Bretschneider A."/>
            <person name="Bryant W.B."/>
            <person name="Bucks S."/>
            <person name="Chao H."/>
            <person name="Chevignon G."/>
            <person name="Christen J.M."/>
            <person name="Clarke D.F."/>
            <person name="Dittmer N.T."/>
            <person name="Ferguson L.C.F."/>
            <person name="Garavelou S."/>
            <person name="Gordon K.H.J."/>
            <person name="Gunaratna R.T."/>
            <person name="Han Y."/>
            <person name="Hauser F."/>
            <person name="He Y."/>
            <person name="Heidel-Fischer H."/>
            <person name="Hirsh A."/>
            <person name="Hu Y."/>
            <person name="Jiang H."/>
            <person name="Kalra D."/>
            <person name="Klinner C."/>
            <person name="Konig C."/>
            <person name="Kovar C."/>
            <person name="Kroll A.R."/>
            <person name="Kuwar S.S."/>
            <person name="Lee S.L."/>
            <person name="Lehman R."/>
            <person name="Li K."/>
            <person name="Li Z."/>
            <person name="Liang H."/>
            <person name="Lovelace S."/>
            <person name="Lu Z."/>
            <person name="Mansfield J.H."/>
            <person name="McCulloch K.J."/>
            <person name="Mathew T."/>
            <person name="Morton B."/>
            <person name="Muzny D.M."/>
            <person name="Neunemann D."/>
            <person name="Ongeri F."/>
            <person name="Pauchet Y."/>
            <person name="Pu L.L."/>
            <person name="Pyrousis I."/>
            <person name="Rao X.J."/>
            <person name="Redding A."/>
            <person name="Roesel C."/>
            <person name="Sanchez-Gracia A."/>
            <person name="Schaack S."/>
            <person name="Shukla A."/>
            <person name="Tetreau G."/>
            <person name="Wang Y."/>
            <person name="Xiong G.H."/>
            <person name="Traut W."/>
            <person name="Walsh T.K."/>
            <person name="Worley K.C."/>
            <person name="Wu D."/>
            <person name="Wu W."/>
            <person name="Wu Y.Q."/>
            <person name="Zhang X."/>
            <person name="Zou Z."/>
            <person name="Zucker H."/>
            <person name="Briscoe A.D."/>
            <person name="Burmester T."/>
            <person name="Clem R.J."/>
            <person name="Feyereisen R."/>
            <person name="Grimmelikhuijzen C.J.P."/>
            <person name="Hamodrakas S.J."/>
            <person name="Hansson B.S."/>
            <person name="Huguet E."/>
            <person name="Jermiin L.S."/>
            <person name="Lan Q."/>
            <person name="Lehman H.K."/>
            <person name="Lorenzen M."/>
            <person name="Merzendorfer H."/>
            <person name="Michalopoulos I."/>
            <person name="Morton D.B."/>
            <person name="Muthukrishnan S."/>
            <person name="Oakeshott J.G."/>
            <person name="Palmer W."/>
            <person name="Park Y."/>
            <person name="Passarelli A.L."/>
            <person name="Rozas J."/>
            <person name="Schwartz L.M."/>
            <person name="Smith W."/>
            <person name="Southgate A."/>
            <person name="Vilcinskas A."/>
            <person name="Vogt R."/>
            <person name="Wang P."/>
            <person name="Werren J."/>
            <person name="Yu X.Q."/>
            <person name="Zhou J.J."/>
            <person name="Brown S.J."/>
            <person name="Scherer S.E."/>
            <person name="Richards S."/>
            <person name="Blissard G.W."/>
        </authorList>
    </citation>
    <scope>NUCLEOTIDE SEQUENCE</scope>
</reference>
<keyword evidence="4" id="KW-0812">Transmembrane</keyword>
<gene>
    <name evidence="5" type="ORF">O3G_MSEX013596</name>
</gene>
<evidence type="ECO:0000256" key="3">
    <source>
        <dbReference type="ARBA" id="ARBA00022679"/>
    </source>
</evidence>
<accession>A0A921ZT53</accession>
<dbReference type="PANTHER" id="PTHR48043">
    <property type="entry name" value="EG:EG0003.4 PROTEIN-RELATED"/>
    <property type="match status" value="1"/>
</dbReference>
<keyword evidence="6" id="KW-1185">Reference proteome</keyword>
<evidence type="ECO:0000256" key="1">
    <source>
        <dbReference type="ARBA" id="ARBA00009995"/>
    </source>
</evidence>
<dbReference type="CDD" id="cd03784">
    <property type="entry name" value="GT1_Gtf-like"/>
    <property type="match status" value="1"/>
</dbReference>
<evidence type="ECO:0000256" key="2">
    <source>
        <dbReference type="ARBA" id="ARBA00022676"/>
    </source>
</evidence>
<comment type="similarity">
    <text evidence="1">Belongs to the UDP-glycosyltransferase family.</text>
</comment>
<reference evidence="5" key="2">
    <citation type="submission" date="2020-12" db="EMBL/GenBank/DDBJ databases">
        <authorList>
            <person name="Kanost M."/>
        </authorList>
    </citation>
    <scope>NUCLEOTIDE SEQUENCE</scope>
</reference>
<evidence type="ECO:0000313" key="5">
    <source>
        <dbReference type="EMBL" id="KAG6463001.1"/>
    </source>
</evidence>
<dbReference type="AlphaFoldDB" id="A0A921ZT53"/>
<proteinExistence type="inferred from homology"/>
<keyword evidence="4" id="KW-1133">Transmembrane helix</keyword>
<dbReference type="Pfam" id="PF00201">
    <property type="entry name" value="UDPGT"/>
    <property type="match status" value="1"/>
</dbReference>
<dbReference type="PANTHER" id="PTHR48043:SF159">
    <property type="entry name" value="EG:EG0003.4 PROTEIN-RELATED"/>
    <property type="match status" value="1"/>
</dbReference>
<dbReference type="Proteomes" id="UP000791440">
    <property type="component" value="Unassembled WGS sequence"/>
</dbReference>
<keyword evidence="2" id="KW-0328">Glycosyltransferase</keyword>
<organism evidence="5 6">
    <name type="scientific">Manduca sexta</name>
    <name type="common">Tobacco hawkmoth</name>
    <name type="synonym">Tobacco hornworm</name>
    <dbReference type="NCBI Taxonomy" id="7130"/>
    <lineage>
        <taxon>Eukaryota</taxon>
        <taxon>Metazoa</taxon>
        <taxon>Ecdysozoa</taxon>
        <taxon>Arthropoda</taxon>
        <taxon>Hexapoda</taxon>
        <taxon>Insecta</taxon>
        <taxon>Pterygota</taxon>
        <taxon>Neoptera</taxon>
        <taxon>Endopterygota</taxon>
        <taxon>Lepidoptera</taxon>
        <taxon>Glossata</taxon>
        <taxon>Ditrysia</taxon>
        <taxon>Bombycoidea</taxon>
        <taxon>Sphingidae</taxon>
        <taxon>Sphinginae</taxon>
        <taxon>Sphingini</taxon>
        <taxon>Manduca</taxon>
    </lineage>
</organism>
<keyword evidence="4" id="KW-0472">Membrane</keyword>